<feature type="domain" description="Proliferating cell nuclear antigen PCNA N-terminal" evidence="10">
    <location>
        <begin position="1"/>
        <end position="124"/>
    </location>
</feature>
<dbReference type="FunFam" id="3.10.150.10:FF:000006">
    <property type="entry name" value="Proliferating cell nuclear antigen"/>
    <property type="match status" value="1"/>
</dbReference>
<dbReference type="PROSITE" id="PS01251">
    <property type="entry name" value="PCNA_1"/>
    <property type="match status" value="1"/>
</dbReference>
<feature type="compositionally biased region" description="Acidic residues" evidence="9">
    <location>
        <begin position="210"/>
        <end position="225"/>
    </location>
</feature>
<feature type="compositionally biased region" description="Basic residues" evidence="9">
    <location>
        <begin position="276"/>
        <end position="293"/>
    </location>
</feature>
<evidence type="ECO:0000256" key="1">
    <source>
        <dbReference type="ARBA" id="ARBA00004123"/>
    </source>
</evidence>
<dbReference type="InterPro" id="IPR022648">
    <property type="entry name" value="Pr_cel_nuc_antig_N"/>
</dbReference>
<name>A0A9P6L0N4_9AGAM</name>
<dbReference type="CDD" id="cd00577">
    <property type="entry name" value="PCNA"/>
    <property type="match status" value="1"/>
</dbReference>
<evidence type="ECO:0000259" key="11">
    <source>
        <dbReference type="Pfam" id="PF02747"/>
    </source>
</evidence>
<comment type="similarity">
    <text evidence="2 8">Belongs to the PCNA family.</text>
</comment>
<evidence type="ECO:0000256" key="6">
    <source>
        <dbReference type="ARBA" id="ARBA00054163"/>
    </source>
</evidence>
<accession>A0A9P6L0N4</accession>
<keyword evidence="3 8" id="KW-0235">DNA replication</keyword>
<dbReference type="PRINTS" id="PR00339">
    <property type="entry name" value="PCNACYCLIN"/>
</dbReference>
<dbReference type="Proteomes" id="UP000736335">
    <property type="component" value="Unassembled WGS sequence"/>
</dbReference>
<dbReference type="GO" id="GO:0070987">
    <property type="term" value="P:error-free translesion synthesis"/>
    <property type="evidence" value="ECO:0007669"/>
    <property type="project" value="UniProtKB-ARBA"/>
</dbReference>
<dbReference type="Gene3D" id="3.10.150.10">
    <property type="entry name" value="DNA Polymerase III, subunit A, domain 2"/>
    <property type="match status" value="3"/>
</dbReference>
<organism evidence="12 13">
    <name type="scientific">Thelephora terrestris</name>
    <dbReference type="NCBI Taxonomy" id="56493"/>
    <lineage>
        <taxon>Eukaryota</taxon>
        <taxon>Fungi</taxon>
        <taxon>Dikarya</taxon>
        <taxon>Basidiomycota</taxon>
        <taxon>Agaricomycotina</taxon>
        <taxon>Agaricomycetes</taxon>
        <taxon>Thelephorales</taxon>
        <taxon>Thelephoraceae</taxon>
        <taxon>Thelephora</taxon>
    </lineage>
</organism>
<comment type="caution">
    <text evidence="12">The sequence shown here is derived from an EMBL/GenBank/DDBJ whole genome shotgun (WGS) entry which is preliminary data.</text>
</comment>
<keyword evidence="13" id="KW-1185">Reference proteome</keyword>
<feature type="region of interest" description="Disordered" evidence="9">
    <location>
        <begin position="187"/>
        <end position="305"/>
    </location>
</feature>
<dbReference type="GO" id="GO:0006275">
    <property type="term" value="P:regulation of DNA replication"/>
    <property type="evidence" value="ECO:0007669"/>
    <property type="project" value="InterPro"/>
</dbReference>
<evidence type="ECO:0000313" key="13">
    <source>
        <dbReference type="Proteomes" id="UP000736335"/>
    </source>
</evidence>
<evidence type="ECO:0000259" key="10">
    <source>
        <dbReference type="Pfam" id="PF00705"/>
    </source>
</evidence>
<dbReference type="InterPro" id="IPR022659">
    <property type="entry name" value="Pr_cel_nuc_antig_CS"/>
</dbReference>
<dbReference type="GO" id="GO:0003677">
    <property type="term" value="F:DNA binding"/>
    <property type="evidence" value="ECO:0007669"/>
    <property type="project" value="UniProtKB-KW"/>
</dbReference>
<proteinExistence type="inferred from homology"/>
<dbReference type="InterPro" id="IPR022649">
    <property type="entry name" value="Pr_cel_nuc_antig_C"/>
</dbReference>
<dbReference type="Pfam" id="PF02747">
    <property type="entry name" value="PCNA_C"/>
    <property type="match status" value="2"/>
</dbReference>
<reference evidence="12" key="2">
    <citation type="submission" date="2020-11" db="EMBL/GenBank/DDBJ databases">
        <authorList>
            <consortium name="DOE Joint Genome Institute"/>
            <person name="Kuo A."/>
            <person name="Miyauchi S."/>
            <person name="Kiss E."/>
            <person name="Drula E."/>
            <person name="Kohler A."/>
            <person name="Sanchez-Garcia M."/>
            <person name="Andreopoulos B."/>
            <person name="Barry K.W."/>
            <person name="Bonito G."/>
            <person name="Buee M."/>
            <person name="Carver A."/>
            <person name="Chen C."/>
            <person name="Cichocki N."/>
            <person name="Clum A."/>
            <person name="Culley D."/>
            <person name="Crous P.W."/>
            <person name="Fauchery L."/>
            <person name="Girlanda M."/>
            <person name="Hayes R."/>
            <person name="Keri Z."/>
            <person name="Labutti K."/>
            <person name="Lipzen A."/>
            <person name="Lombard V."/>
            <person name="Magnuson J."/>
            <person name="Maillard F."/>
            <person name="Morin E."/>
            <person name="Murat C."/>
            <person name="Nolan M."/>
            <person name="Ohm R."/>
            <person name="Pangilinan J."/>
            <person name="Pereira M."/>
            <person name="Perotto S."/>
            <person name="Peter M."/>
            <person name="Riley R."/>
            <person name="Sitrit Y."/>
            <person name="Stielow B."/>
            <person name="Szollosi G."/>
            <person name="Zifcakova L."/>
            <person name="Stursova M."/>
            <person name="Spatafora J.W."/>
            <person name="Tedersoo L."/>
            <person name="Vaario L.-M."/>
            <person name="Yamada A."/>
            <person name="Yan M."/>
            <person name="Wang P."/>
            <person name="Xu J."/>
            <person name="Bruns T."/>
            <person name="Baldrian P."/>
            <person name="Vilgalys R."/>
            <person name="Henrissat B."/>
            <person name="Grigoriev I.V."/>
            <person name="Hibbett D."/>
            <person name="Nagy L.G."/>
            <person name="Martin F.M."/>
        </authorList>
    </citation>
    <scope>NUCLEOTIDE SEQUENCE</scope>
    <source>
        <strain evidence="12">UH-Tt-Lm1</strain>
    </source>
</reference>
<sequence>MLEAKLAEAQTLKKLLEAIKELVTDANFQCGEEGITLQAMDNSHVALVSVELERAGFAKYRCDRPIPLGVNLGSLTKILKCAKDDDVCTLKAADDADTLSLTYEAKNADRISDYELKLMDIDTDTLGIPDTEYDCCVTMESAEFARIVRDLSVLGESVKVDVSKDGVRFTTEGESANGNVLLKQAEGARSKFKRAGKEKGKKSKVKKEDDGEDEEDAEPESEEEGESSKKKKKKTKVKKEEGASDGDVEMVEDDDDEEAKPDDDEDDDEDEDTTSKKRKKGSSKSSKPSKRAKRSDDDDDDDEHEAGVTIDMNQAVNLTFSLKYLVNFSKSTSLSRRVQLMMSADVPLLVAYKFAQGKIHYYLAPKIGDE</sequence>
<dbReference type="InterPro" id="IPR000730">
    <property type="entry name" value="Pr_cel_nuc_antig"/>
</dbReference>
<feature type="compositionally biased region" description="Acidic residues" evidence="9">
    <location>
        <begin position="243"/>
        <end position="272"/>
    </location>
</feature>
<dbReference type="SUPFAM" id="SSF55979">
    <property type="entry name" value="DNA clamp"/>
    <property type="match status" value="2"/>
</dbReference>
<feature type="domain" description="Proliferating cell nuclear antigen PCNA C-terminal" evidence="11">
    <location>
        <begin position="127"/>
        <end position="186"/>
    </location>
</feature>
<feature type="domain" description="Proliferating cell nuclear antigen PCNA C-terminal" evidence="11">
    <location>
        <begin position="299"/>
        <end position="366"/>
    </location>
</feature>
<evidence type="ECO:0000256" key="5">
    <source>
        <dbReference type="ARBA" id="ARBA00023242"/>
    </source>
</evidence>
<evidence type="ECO:0000256" key="2">
    <source>
        <dbReference type="ARBA" id="ARBA00010462"/>
    </source>
</evidence>
<protein>
    <recommendedName>
        <fullName evidence="7">DNA sliding clamp PCNA</fullName>
    </recommendedName>
</protein>
<dbReference type="PANTHER" id="PTHR11352:SF0">
    <property type="entry name" value="PROLIFERATING CELL NUCLEAR ANTIGEN"/>
    <property type="match status" value="1"/>
</dbReference>
<gene>
    <name evidence="12" type="ORF">BJ322DRAFT_570084</name>
</gene>
<reference evidence="12" key="1">
    <citation type="journal article" date="2020" name="Nat. Commun.">
        <title>Large-scale genome sequencing of mycorrhizal fungi provides insights into the early evolution of symbiotic traits.</title>
        <authorList>
            <person name="Miyauchi S."/>
            <person name="Kiss E."/>
            <person name="Kuo A."/>
            <person name="Drula E."/>
            <person name="Kohler A."/>
            <person name="Sanchez-Garcia M."/>
            <person name="Morin E."/>
            <person name="Andreopoulos B."/>
            <person name="Barry K.W."/>
            <person name="Bonito G."/>
            <person name="Buee M."/>
            <person name="Carver A."/>
            <person name="Chen C."/>
            <person name="Cichocki N."/>
            <person name="Clum A."/>
            <person name="Culley D."/>
            <person name="Crous P.W."/>
            <person name="Fauchery L."/>
            <person name="Girlanda M."/>
            <person name="Hayes R.D."/>
            <person name="Keri Z."/>
            <person name="LaButti K."/>
            <person name="Lipzen A."/>
            <person name="Lombard V."/>
            <person name="Magnuson J."/>
            <person name="Maillard F."/>
            <person name="Murat C."/>
            <person name="Nolan M."/>
            <person name="Ohm R.A."/>
            <person name="Pangilinan J."/>
            <person name="Pereira M.F."/>
            <person name="Perotto S."/>
            <person name="Peter M."/>
            <person name="Pfister S."/>
            <person name="Riley R."/>
            <person name="Sitrit Y."/>
            <person name="Stielow J.B."/>
            <person name="Szollosi G."/>
            <person name="Zifcakova L."/>
            <person name="Stursova M."/>
            <person name="Spatafora J.W."/>
            <person name="Tedersoo L."/>
            <person name="Vaario L.M."/>
            <person name="Yamada A."/>
            <person name="Yan M."/>
            <person name="Wang P."/>
            <person name="Xu J."/>
            <person name="Bruns T."/>
            <person name="Baldrian P."/>
            <person name="Vilgalys R."/>
            <person name="Dunand C."/>
            <person name="Henrissat B."/>
            <person name="Grigoriev I.V."/>
            <person name="Hibbett D."/>
            <person name="Nagy L.G."/>
            <person name="Martin F.M."/>
        </authorList>
    </citation>
    <scope>NUCLEOTIDE SEQUENCE</scope>
    <source>
        <strain evidence="12">UH-Tt-Lm1</strain>
    </source>
</reference>
<evidence type="ECO:0000313" key="12">
    <source>
        <dbReference type="EMBL" id="KAF9777549.1"/>
    </source>
</evidence>
<dbReference type="PANTHER" id="PTHR11352">
    <property type="entry name" value="PROLIFERATING CELL NUCLEAR ANTIGEN"/>
    <property type="match status" value="1"/>
</dbReference>
<dbReference type="InterPro" id="IPR046938">
    <property type="entry name" value="DNA_clamp_sf"/>
</dbReference>
<evidence type="ECO:0000256" key="8">
    <source>
        <dbReference type="RuleBase" id="RU003671"/>
    </source>
</evidence>
<comment type="subcellular location">
    <subcellularLocation>
        <location evidence="1 7">Nucleus</location>
    </subcellularLocation>
</comment>
<dbReference type="GO" id="GO:0030337">
    <property type="term" value="F:DNA polymerase processivity factor activity"/>
    <property type="evidence" value="ECO:0007669"/>
    <property type="project" value="InterPro"/>
</dbReference>
<dbReference type="Pfam" id="PF00705">
    <property type="entry name" value="PCNA_N"/>
    <property type="match status" value="1"/>
</dbReference>
<dbReference type="EMBL" id="WIUZ02000033">
    <property type="protein sequence ID" value="KAF9777549.1"/>
    <property type="molecule type" value="Genomic_DNA"/>
</dbReference>
<dbReference type="PROSITE" id="PS00293">
    <property type="entry name" value="PCNA_2"/>
    <property type="match status" value="1"/>
</dbReference>
<dbReference type="GO" id="GO:0006272">
    <property type="term" value="P:leading strand elongation"/>
    <property type="evidence" value="ECO:0007669"/>
    <property type="project" value="TreeGrafter"/>
</dbReference>
<dbReference type="GO" id="GO:0006273">
    <property type="term" value="P:lagging strand elongation"/>
    <property type="evidence" value="ECO:0007669"/>
    <property type="project" value="UniProtKB-ARBA"/>
</dbReference>
<dbReference type="AlphaFoldDB" id="A0A9P6L0N4"/>
<evidence type="ECO:0000256" key="4">
    <source>
        <dbReference type="ARBA" id="ARBA00023125"/>
    </source>
</evidence>
<feature type="compositionally biased region" description="Basic residues" evidence="9">
    <location>
        <begin position="190"/>
        <end position="205"/>
    </location>
</feature>
<dbReference type="GO" id="GO:0006298">
    <property type="term" value="P:mismatch repair"/>
    <property type="evidence" value="ECO:0007669"/>
    <property type="project" value="TreeGrafter"/>
</dbReference>
<evidence type="ECO:0000256" key="7">
    <source>
        <dbReference type="RuleBase" id="RU000641"/>
    </source>
</evidence>
<evidence type="ECO:0000256" key="9">
    <source>
        <dbReference type="SAM" id="MobiDB-lite"/>
    </source>
</evidence>
<dbReference type="GO" id="GO:0043626">
    <property type="term" value="C:PCNA complex"/>
    <property type="evidence" value="ECO:0007669"/>
    <property type="project" value="UniProtKB-ARBA"/>
</dbReference>
<evidence type="ECO:0000256" key="3">
    <source>
        <dbReference type="ARBA" id="ARBA00022705"/>
    </source>
</evidence>
<comment type="function">
    <text evidence="7">This protein is an auxiliary protein of DNA polymerase delta and is involved in the control of eukaryotic DNA replication by increasing the polymerase's processivity during elongation of the leading strand.</text>
</comment>
<dbReference type="HAMAP" id="MF_00317">
    <property type="entry name" value="DNApol_clamp_arch"/>
    <property type="match status" value="1"/>
</dbReference>
<dbReference type="FunFam" id="3.10.150.10:FF:000008">
    <property type="entry name" value="Proliferating cell nuclear antigen"/>
    <property type="match status" value="1"/>
</dbReference>
<dbReference type="OrthoDB" id="534348at2759"/>
<dbReference type="NCBIfam" id="TIGR00590">
    <property type="entry name" value="pcna"/>
    <property type="match status" value="1"/>
</dbReference>
<keyword evidence="4 8" id="KW-0238">DNA-binding</keyword>
<comment type="function">
    <text evidence="6">This protein is an auxiliary protein of DNA polymerase delta and is involved in the control of eukaryotic DNA replication by increasing the polymerase's processibility during elongation of the leading strand. Involved in DNA repair.</text>
</comment>
<keyword evidence="5 7" id="KW-0539">Nucleus</keyword>